<dbReference type="SUPFAM" id="SSF54427">
    <property type="entry name" value="NTF2-like"/>
    <property type="match status" value="1"/>
</dbReference>
<dbReference type="Pfam" id="PF14534">
    <property type="entry name" value="DUF4440"/>
    <property type="match status" value="1"/>
</dbReference>
<sequence>MWTTSFIAVAAISCSIGCSQITLLDSASNFQDESAIERVIFEMTDGFNSHDAEAATRMYTEDADFVSVRGDVAKGRADIKKVLAAILRTRARNATLETRGVAIRFIRPDVALAHVTNELSGLVNAEGQALPAQRELSLRVFVKESGVWRVAAFQNTPTKPFETSSKSQGAAAP</sequence>
<dbReference type="InterPro" id="IPR032710">
    <property type="entry name" value="NTF2-like_dom_sf"/>
</dbReference>
<evidence type="ECO:0000313" key="3">
    <source>
        <dbReference type="Proteomes" id="UP001629462"/>
    </source>
</evidence>
<evidence type="ECO:0000259" key="1">
    <source>
        <dbReference type="Pfam" id="PF14534"/>
    </source>
</evidence>
<gene>
    <name evidence="2" type="ORF">PQR08_32405</name>
</gene>
<comment type="caution">
    <text evidence="2">The sequence shown here is derived from an EMBL/GenBank/DDBJ whole genome shotgun (WGS) entry which is preliminary data.</text>
</comment>
<dbReference type="InterPro" id="IPR027843">
    <property type="entry name" value="DUF4440"/>
</dbReference>
<proteinExistence type="predicted"/>
<dbReference type="Gene3D" id="3.10.450.50">
    <property type="match status" value="1"/>
</dbReference>
<dbReference type="RefSeq" id="WP_408163684.1">
    <property type="nucleotide sequence ID" value="NZ_JAQQDB010000045.1"/>
</dbReference>
<accession>A0ABW9CX48</accession>
<organism evidence="2 3">
    <name type="scientific">Caballeronia jiangsuensis</name>
    <dbReference type="NCBI Taxonomy" id="1458357"/>
    <lineage>
        <taxon>Bacteria</taxon>
        <taxon>Pseudomonadati</taxon>
        <taxon>Pseudomonadota</taxon>
        <taxon>Betaproteobacteria</taxon>
        <taxon>Burkholderiales</taxon>
        <taxon>Burkholderiaceae</taxon>
        <taxon>Caballeronia</taxon>
    </lineage>
</organism>
<feature type="domain" description="DUF4440" evidence="1">
    <location>
        <begin position="39"/>
        <end position="150"/>
    </location>
</feature>
<dbReference type="InterPro" id="IPR011944">
    <property type="entry name" value="Steroid_delta5-4_isomerase"/>
</dbReference>
<keyword evidence="3" id="KW-1185">Reference proteome</keyword>
<dbReference type="EMBL" id="JAQQDB010000045">
    <property type="protein sequence ID" value="MFM0522127.1"/>
    <property type="molecule type" value="Genomic_DNA"/>
</dbReference>
<dbReference type="NCBIfam" id="TIGR02246">
    <property type="entry name" value="SgcJ/EcaC family oxidoreductase"/>
    <property type="match status" value="1"/>
</dbReference>
<dbReference type="Proteomes" id="UP001629462">
    <property type="component" value="Unassembled WGS sequence"/>
</dbReference>
<evidence type="ECO:0000313" key="2">
    <source>
        <dbReference type="EMBL" id="MFM0522127.1"/>
    </source>
</evidence>
<reference evidence="2 3" key="1">
    <citation type="journal article" date="2024" name="Chem. Sci.">
        <title>Discovery of megapolipeptins by genome mining of a Burkholderiales bacteria collection.</title>
        <authorList>
            <person name="Paulo B.S."/>
            <person name="Recchia M.J.J."/>
            <person name="Lee S."/>
            <person name="Fergusson C.H."/>
            <person name="Romanowski S.B."/>
            <person name="Hernandez A."/>
            <person name="Krull N."/>
            <person name="Liu D.Y."/>
            <person name="Cavanagh H."/>
            <person name="Bos A."/>
            <person name="Gray C.A."/>
            <person name="Murphy B.T."/>
            <person name="Linington R.G."/>
            <person name="Eustaquio A.S."/>
        </authorList>
    </citation>
    <scope>NUCLEOTIDE SEQUENCE [LARGE SCALE GENOMIC DNA]</scope>
    <source>
        <strain evidence="2 3">RL17-374-BIF-D</strain>
    </source>
</reference>
<protein>
    <submittedName>
        <fullName evidence="2">SgcJ/EcaC family oxidoreductase</fullName>
    </submittedName>
</protein>
<name>A0ABW9CX48_9BURK</name>